<accession>A0A914QUZ9</accession>
<dbReference type="WBParaSite" id="PDA_v2.g31374.t1">
    <property type="protein sequence ID" value="PDA_v2.g31374.t1"/>
    <property type="gene ID" value="PDA_v2.g31374"/>
</dbReference>
<evidence type="ECO:0000256" key="1">
    <source>
        <dbReference type="SAM" id="MobiDB-lite"/>
    </source>
</evidence>
<protein>
    <submittedName>
        <fullName evidence="4">Uncharacterized protein</fullName>
    </submittedName>
</protein>
<feature type="compositionally biased region" description="Low complexity" evidence="1">
    <location>
        <begin position="160"/>
        <end position="187"/>
    </location>
</feature>
<feature type="region of interest" description="Disordered" evidence="1">
    <location>
        <begin position="159"/>
        <end position="193"/>
    </location>
</feature>
<organism evidence="3 4">
    <name type="scientific">Panagrolaimus davidi</name>
    <dbReference type="NCBI Taxonomy" id="227884"/>
    <lineage>
        <taxon>Eukaryota</taxon>
        <taxon>Metazoa</taxon>
        <taxon>Ecdysozoa</taxon>
        <taxon>Nematoda</taxon>
        <taxon>Chromadorea</taxon>
        <taxon>Rhabditida</taxon>
        <taxon>Tylenchina</taxon>
        <taxon>Panagrolaimomorpha</taxon>
        <taxon>Panagrolaimoidea</taxon>
        <taxon>Panagrolaimidae</taxon>
        <taxon>Panagrolaimus</taxon>
    </lineage>
</organism>
<keyword evidence="2" id="KW-0472">Membrane</keyword>
<reference evidence="4" key="1">
    <citation type="submission" date="2022-11" db="UniProtKB">
        <authorList>
            <consortium name="WormBaseParasite"/>
        </authorList>
    </citation>
    <scope>IDENTIFICATION</scope>
</reference>
<sequence length="193" mass="21852">MEASFDSLNKSFQKPWLIQKQKQVNPVPTFVSENPFEFQRQQNHKIPEPEVAQFKASQQLLDDATLSSSLPSTLWDFNVTSSSEPNESLSFQQSNYCYEIDPYSSNDILVNVLLVLFLVLCLTAIVWRIISGILMIRRYEKKIRILTAGPILDPSYFEGAPPETATTAPPAKTESKTPLLNNNNNKNDGQQKK</sequence>
<keyword evidence="2" id="KW-0812">Transmembrane</keyword>
<feature type="transmembrane region" description="Helical" evidence="2">
    <location>
        <begin position="108"/>
        <end position="136"/>
    </location>
</feature>
<keyword evidence="3" id="KW-1185">Reference proteome</keyword>
<proteinExistence type="predicted"/>
<dbReference type="AlphaFoldDB" id="A0A914QUZ9"/>
<name>A0A914QUZ9_9BILA</name>
<keyword evidence="2" id="KW-1133">Transmembrane helix</keyword>
<evidence type="ECO:0000313" key="4">
    <source>
        <dbReference type="WBParaSite" id="PDA_v2.g31374.t1"/>
    </source>
</evidence>
<evidence type="ECO:0000313" key="3">
    <source>
        <dbReference type="Proteomes" id="UP000887578"/>
    </source>
</evidence>
<dbReference type="Proteomes" id="UP000887578">
    <property type="component" value="Unplaced"/>
</dbReference>
<evidence type="ECO:0000256" key="2">
    <source>
        <dbReference type="SAM" id="Phobius"/>
    </source>
</evidence>